<comment type="caution">
    <text evidence="2">The sequence shown here is derived from an EMBL/GenBank/DDBJ whole genome shotgun (WGS) entry which is preliminary data.</text>
</comment>
<evidence type="ECO:0008006" key="4">
    <source>
        <dbReference type="Google" id="ProtNLM"/>
    </source>
</evidence>
<dbReference type="RefSeq" id="WP_208110496.1">
    <property type="nucleotide sequence ID" value="NZ_SNYF01000005.1"/>
</dbReference>
<dbReference type="EMBL" id="SNYF01000005">
    <property type="protein sequence ID" value="TDQ18481.1"/>
    <property type="molecule type" value="Genomic_DNA"/>
</dbReference>
<proteinExistence type="predicted"/>
<protein>
    <recommendedName>
        <fullName evidence="4">Lipocalin-like protein</fullName>
    </recommendedName>
</protein>
<sequence length="152" mass="16733">MKSLFKTCLGLALTFLLVFAIGCNNESDPNSNQIDEIQNEVSSGQWVITRFEDSGKNETSNFSGFFFVFSPSGTLTATKSPTGYTGNWSITDSNSNDDSPDDLEFNIFFSLTNDFEDLNDDWDIVSHSSSKIELIDVSGGGGGTDYLTFEKR</sequence>
<dbReference type="Proteomes" id="UP000294535">
    <property type="component" value="Unassembled WGS sequence"/>
</dbReference>
<evidence type="ECO:0000313" key="2">
    <source>
        <dbReference type="EMBL" id="TDQ18481.1"/>
    </source>
</evidence>
<accession>A0A4R6T761</accession>
<dbReference type="PROSITE" id="PS51257">
    <property type="entry name" value="PROKAR_LIPOPROTEIN"/>
    <property type="match status" value="1"/>
</dbReference>
<feature type="chain" id="PRO_5020770758" description="Lipocalin-like protein" evidence="1">
    <location>
        <begin position="21"/>
        <end position="152"/>
    </location>
</feature>
<name>A0A4R6T761_9BACT</name>
<gene>
    <name evidence="2" type="ORF">DFQ04_0283</name>
</gene>
<evidence type="ECO:0000313" key="3">
    <source>
        <dbReference type="Proteomes" id="UP000294535"/>
    </source>
</evidence>
<reference evidence="2 3" key="1">
    <citation type="submission" date="2019-03" db="EMBL/GenBank/DDBJ databases">
        <title>Genomic Encyclopedia of Type Strains, Phase III (KMG-III): the genomes of soil and plant-associated and newly described type strains.</title>
        <authorList>
            <person name="Whitman W."/>
        </authorList>
    </citation>
    <scope>NUCLEOTIDE SEQUENCE [LARGE SCALE GENOMIC DNA]</scope>
    <source>
        <strain evidence="2 3">CECT 8446</strain>
    </source>
</reference>
<keyword evidence="1" id="KW-0732">Signal</keyword>
<dbReference type="AlphaFoldDB" id="A0A4R6T761"/>
<keyword evidence="3" id="KW-1185">Reference proteome</keyword>
<evidence type="ECO:0000256" key="1">
    <source>
        <dbReference type="SAM" id="SignalP"/>
    </source>
</evidence>
<feature type="signal peptide" evidence="1">
    <location>
        <begin position="1"/>
        <end position="20"/>
    </location>
</feature>
<organism evidence="2 3">
    <name type="scientific">Algoriphagus boseongensis</name>
    <dbReference type="NCBI Taxonomy" id="1442587"/>
    <lineage>
        <taxon>Bacteria</taxon>
        <taxon>Pseudomonadati</taxon>
        <taxon>Bacteroidota</taxon>
        <taxon>Cytophagia</taxon>
        <taxon>Cytophagales</taxon>
        <taxon>Cyclobacteriaceae</taxon>
        <taxon>Algoriphagus</taxon>
    </lineage>
</organism>